<dbReference type="RefSeq" id="WP_073100576.1">
    <property type="nucleotide sequence ID" value="NZ_QOVL01000022.1"/>
</dbReference>
<name>A0A4Q0PEW7_9FLAO</name>
<protein>
    <recommendedName>
        <fullName evidence="3">PIN domain-containing protein</fullName>
    </recommendedName>
</protein>
<dbReference type="Proteomes" id="UP000290608">
    <property type="component" value="Unassembled WGS sequence"/>
</dbReference>
<comment type="caution">
    <text evidence="1">The sequence shown here is derived from an EMBL/GenBank/DDBJ whole genome shotgun (WGS) entry which is preliminary data.</text>
</comment>
<dbReference type="InterPro" id="IPR029060">
    <property type="entry name" value="PIN-like_dom_sf"/>
</dbReference>
<gene>
    <name evidence="1" type="ORF">DSL99_3480</name>
</gene>
<dbReference type="SUPFAM" id="SSF88723">
    <property type="entry name" value="PIN domain-like"/>
    <property type="match status" value="1"/>
</dbReference>
<accession>A0A4Q0PEW7</accession>
<dbReference type="AlphaFoldDB" id="A0A4Q0PEW7"/>
<evidence type="ECO:0008006" key="3">
    <source>
        <dbReference type="Google" id="ProtNLM"/>
    </source>
</evidence>
<organism evidence="1 2">
    <name type="scientific">Leeuwenhoekiella marinoflava</name>
    <dbReference type="NCBI Taxonomy" id="988"/>
    <lineage>
        <taxon>Bacteria</taxon>
        <taxon>Pseudomonadati</taxon>
        <taxon>Bacteroidota</taxon>
        <taxon>Flavobacteriia</taxon>
        <taxon>Flavobacteriales</taxon>
        <taxon>Flavobacteriaceae</taxon>
        <taxon>Leeuwenhoekiella</taxon>
    </lineage>
</organism>
<reference evidence="1 2" key="1">
    <citation type="submission" date="2018-07" db="EMBL/GenBank/DDBJ databases">
        <title>Leeuwenhoekiella genomics.</title>
        <authorList>
            <person name="Tahon G."/>
            <person name="Willems A."/>
        </authorList>
    </citation>
    <scope>NUCLEOTIDE SEQUENCE [LARGE SCALE GENOMIC DNA]</scope>
    <source>
        <strain evidence="1 2">LMG 1345</strain>
    </source>
</reference>
<proteinExistence type="predicted"/>
<evidence type="ECO:0000313" key="1">
    <source>
        <dbReference type="EMBL" id="RXG25447.1"/>
    </source>
</evidence>
<evidence type="ECO:0000313" key="2">
    <source>
        <dbReference type="Proteomes" id="UP000290608"/>
    </source>
</evidence>
<dbReference type="EMBL" id="QOVL01000022">
    <property type="protein sequence ID" value="RXG25447.1"/>
    <property type="molecule type" value="Genomic_DNA"/>
</dbReference>
<sequence length="494" mass="57616">MRALLDTNIVIHRETSKIVNENIGTLFHWLDRLQHAKVVHPITADELKRHSDKEIVRTIGIKLESYQVLKTVARLHSDVESISNIDTTDNDKNDTLLLNELYCSRVDLLITEDKKIHQKALSLGIDDKVFRIDSFIEKAIAENPSLVDYKTLSVKKEYFGNINLGDSFFDSFREDYLGFDKWFNKKSDEISYICSYSGVTTAFLFIKQEDEKENYSDINPPLPPKKRLKIGTFKVTANGFKLGERFLKIIFDNALQFKVEEIYVTIFDKSPEQKRLIELLEYWGFTFWGTKESSTGTENVYIRHFERPADKDNPKRTFPFLSKEGKVFIVPIYPEYHTELFPDSILRTESPLNFVENEPHRNAIKKVYISHSLERNLNTGDLIIFYRTGGYYKSVVTTIGIVENVVNPSSIEELKTICSKRTALTDEELSAYWNRYKRKPFVVNFLYAYSFPNRPNMSRLIELGVLKDKDDAPRGFREIGWDLFIKIYKEAYKI</sequence>
<dbReference type="STRING" id="1122159.SAMN02745246_03606"/>
<dbReference type="CDD" id="cd18699">
    <property type="entry name" value="PIN_VapC_like"/>
    <property type="match status" value="1"/>
</dbReference>